<dbReference type="EMBL" id="CM007367">
    <property type="protein sequence ID" value="OIW07979.1"/>
    <property type="molecule type" value="Genomic_DNA"/>
</dbReference>
<name>A0A4P1RCZ4_LUPAN</name>
<evidence type="ECO:0000313" key="1">
    <source>
        <dbReference type="EMBL" id="OIW07979.1"/>
    </source>
</evidence>
<organism evidence="1 2">
    <name type="scientific">Lupinus angustifolius</name>
    <name type="common">Narrow-leaved blue lupine</name>
    <dbReference type="NCBI Taxonomy" id="3871"/>
    <lineage>
        <taxon>Eukaryota</taxon>
        <taxon>Viridiplantae</taxon>
        <taxon>Streptophyta</taxon>
        <taxon>Embryophyta</taxon>
        <taxon>Tracheophyta</taxon>
        <taxon>Spermatophyta</taxon>
        <taxon>Magnoliopsida</taxon>
        <taxon>eudicotyledons</taxon>
        <taxon>Gunneridae</taxon>
        <taxon>Pentapetalae</taxon>
        <taxon>rosids</taxon>
        <taxon>fabids</taxon>
        <taxon>Fabales</taxon>
        <taxon>Fabaceae</taxon>
        <taxon>Papilionoideae</taxon>
        <taxon>50 kb inversion clade</taxon>
        <taxon>genistoids sensu lato</taxon>
        <taxon>core genistoids</taxon>
        <taxon>Genisteae</taxon>
        <taxon>Lupinus</taxon>
    </lineage>
</organism>
<proteinExistence type="predicted"/>
<sequence>MARYGGSRFGSRWFSGFAMKEWCLLRQHGRDLMDGDQASEISNDIPTVGYLVSDLTSQIGRSHLLQELNQKPPGLTQEAIDCLHQHGDSIGVKSTAGL</sequence>
<protein>
    <submittedName>
        <fullName evidence="1">Uncharacterized protein</fullName>
    </submittedName>
</protein>
<dbReference type="Gramene" id="OIW07979">
    <property type="protein sequence ID" value="OIW07979"/>
    <property type="gene ID" value="TanjilG_20080"/>
</dbReference>
<keyword evidence="2" id="KW-1185">Reference proteome</keyword>
<evidence type="ECO:0000313" key="2">
    <source>
        <dbReference type="Proteomes" id="UP000188354"/>
    </source>
</evidence>
<dbReference type="AlphaFoldDB" id="A0A4P1RCZ4"/>
<dbReference type="Proteomes" id="UP000188354">
    <property type="component" value="Chromosome LG07"/>
</dbReference>
<accession>A0A4P1RCZ4</accession>
<gene>
    <name evidence="1" type="ORF">TanjilG_20080</name>
</gene>
<reference evidence="1 2" key="1">
    <citation type="journal article" date="2017" name="Plant Biotechnol. J.">
        <title>A comprehensive draft genome sequence for lupin (Lupinus angustifolius), an emerging health food: insights into plant-microbe interactions and legume evolution.</title>
        <authorList>
            <person name="Hane J.K."/>
            <person name="Ming Y."/>
            <person name="Kamphuis L.G."/>
            <person name="Nelson M.N."/>
            <person name="Garg G."/>
            <person name="Atkins C.A."/>
            <person name="Bayer P.E."/>
            <person name="Bravo A."/>
            <person name="Bringans S."/>
            <person name="Cannon S."/>
            <person name="Edwards D."/>
            <person name="Foley R."/>
            <person name="Gao L.L."/>
            <person name="Harrison M.J."/>
            <person name="Huang W."/>
            <person name="Hurgobin B."/>
            <person name="Li S."/>
            <person name="Liu C.W."/>
            <person name="McGrath A."/>
            <person name="Morahan G."/>
            <person name="Murray J."/>
            <person name="Weller J."/>
            <person name="Jian J."/>
            <person name="Singh K.B."/>
        </authorList>
    </citation>
    <scope>NUCLEOTIDE SEQUENCE [LARGE SCALE GENOMIC DNA]</scope>
    <source>
        <strain evidence="2">cv. Tanjil</strain>
        <tissue evidence="1">Whole plant</tissue>
    </source>
</reference>